<organism evidence="7 8">
    <name type="scientific">Knoellia koreensis</name>
    <dbReference type="NCBI Taxonomy" id="2730921"/>
    <lineage>
        <taxon>Bacteria</taxon>
        <taxon>Bacillati</taxon>
        <taxon>Actinomycetota</taxon>
        <taxon>Actinomycetes</taxon>
        <taxon>Micrococcales</taxon>
        <taxon>Intrasporangiaceae</taxon>
        <taxon>Knoellia</taxon>
    </lineage>
</organism>
<name>A0A849HM13_9MICO</name>
<dbReference type="InterPro" id="IPR002173">
    <property type="entry name" value="Carboh/pur_kinase_PfkB_CS"/>
</dbReference>
<evidence type="ECO:0000259" key="6">
    <source>
        <dbReference type="Pfam" id="PF00294"/>
    </source>
</evidence>
<dbReference type="GO" id="GO:0005524">
    <property type="term" value="F:ATP binding"/>
    <property type="evidence" value="ECO:0007669"/>
    <property type="project" value="UniProtKB-KW"/>
</dbReference>
<evidence type="ECO:0000313" key="8">
    <source>
        <dbReference type="Proteomes" id="UP000588586"/>
    </source>
</evidence>
<dbReference type="InterPro" id="IPR029056">
    <property type="entry name" value="Ribokinase-like"/>
</dbReference>
<accession>A0A849HM13</accession>
<keyword evidence="5" id="KW-0067">ATP-binding</keyword>
<evidence type="ECO:0000256" key="4">
    <source>
        <dbReference type="ARBA" id="ARBA00022777"/>
    </source>
</evidence>
<dbReference type="PROSITE" id="PS00584">
    <property type="entry name" value="PFKB_KINASES_2"/>
    <property type="match status" value="1"/>
</dbReference>
<evidence type="ECO:0000256" key="3">
    <source>
        <dbReference type="ARBA" id="ARBA00022741"/>
    </source>
</evidence>
<dbReference type="PANTHER" id="PTHR43085:SF1">
    <property type="entry name" value="PSEUDOURIDINE KINASE-RELATED"/>
    <property type="match status" value="1"/>
</dbReference>
<reference evidence="7 8" key="1">
    <citation type="submission" date="2020-04" db="EMBL/GenBank/DDBJ databases">
        <title>Knoellia sp. isolate from air conditioner.</title>
        <authorList>
            <person name="Chea S."/>
            <person name="Kim D.-U."/>
        </authorList>
    </citation>
    <scope>NUCLEOTIDE SEQUENCE [LARGE SCALE GENOMIC DNA]</scope>
    <source>
        <strain evidence="7 8">DB2414S</strain>
    </source>
</reference>
<evidence type="ECO:0000313" key="7">
    <source>
        <dbReference type="EMBL" id="NNM47421.1"/>
    </source>
</evidence>
<dbReference type="GO" id="GO:0016301">
    <property type="term" value="F:kinase activity"/>
    <property type="evidence" value="ECO:0007669"/>
    <property type="project" value="UniProtKB-KW"/>
</dbReference>
<evidence type="ECO:0000256" key="2">
    <source>
        <dbReference type="ARBA" id="ARBA00022679"/>
    </source>
</evidence>
<proteinExistence type="inferred from homology"/>
<comment type="similarity">
    <text evidence="1">Belongs to the carbohydrate kinase PfkB family.</text>
</comment>
<sequence>MTLDVVTLGETMAVLAPERVGPLRAATSGRLTVAGAESTVAIGVCRLGGTARWLGSLGEDELGELVISRLRAEGVDVRAERRSAATGLMIKERRTAATTRVHYYRAGLAGSQLSADQVSADALPAARWLHVTGITPALSWTAAEAVDVAVDAAVSAGTRVSFDVNHRTRLWSAHDAAAPLRRLAERADVVFATRSEAELLTGQPSRDDDAALRQLADVTAGTVVLKRGAQGVLALEAGTRRSLEQAAYPVTVIDPVGAGDAFVAGYLAEASREGALEACLRLGAAVAAVAISCDGDWEGLPTREEVQALFDADDIVR</sequence>
<dbReference type="RefSeq" id="WP_171244517.1">
    <property type="nucleotide sequence ID" value="NZ_JABEPQ010000003.1"/>
</dbReference>
<dbReference type="Pfam" id="PF00294">
    <property type="entry name" value="PfkB"/>
    <property type="match status" value="1"/>
</dbReference>
<evidence type="ECO:0000256" key="1">
    <source>
        <dbReference type="ARBA" id="ARBA00010688"/>
    </source>
</evidence>
<keyword evidence="8" id="KW-1185">Reference proteome</keyword>
<keyword evidence="4 7" id="KW-0418">Kinase</keyword>
<dbReference type="InterPro" id="IPR011611">
    <property type="entry name" value="PfkB_dom"/>
</dbReference>
<gene>
    <name evidence="7" type="ORF">HJG52_15600</name>
</gene>
<keyword evidence="2" id="KW-0808">Transferase</keyword>
<dbReference type="InterPro" id="IPR050306">
    <property type="entry name" value="PfkB_Carbo_kinase"/>
</dbReference>
<protein>
    <submittedName>
        <fullName evidence="7">Sugar kinase</fullName>
    </submittedName>
</protein>
<evidence type="ECO:0000256" key="5">
    <source>
        <dbReference type="ARBA" id="ARBA00022840"/>
    </source>
</evidence>
<dbReference type="CDD" id="cd01166">
    <property type="entry name" value="KdgK"/>
    <property type="match status" value="1"/>
</dbReference>
<dbReference type="EMBL" id="JABEPQ010000003">
    <property type="protein sequence ID" value="NNM47421.1"/>
    <property type="molecule type" value="Genomic_DNA"/>
</dbReference>
<dbReference type="Gene3D" id="3.40.1190.20">
    <property type="match status" value="1"/>
</dbReference>
<comment type="caution">
    <text evidence="7">The sequence shown here is derived from an EMBL/GenBank/DDBJ whole genome shotgun (WGS) entry which is preliminary data.</text>
</comment>
<keyword evidence="3" id="KW-0547">Nucleotide-binding</keyword>
<dbReference type="PANTHER" id="PTHR43085">
    <property type="entry name" value="HEXOKINASE FAMILY MEMBER"/>
    <property type="match status" value="1"/>
</dbReference>
<dbReference type="AlphaFoldDB" id="A0A849HM13"/>
<feature type="domain" description="Carbohydrate kinase PfkB" evidence="6">
    <location>
        <begin position="4"/>
        <end position="302"/>
    </location>
</feature>
<dbReference type="Proteomes" id="UP000588586">
    <property type="component" value="Unassembled WGS sequence"/>
</dbReference>
<dbReference type="SUPFAM" id="SSF53613">
    <property type="entry name" value="Ribokinase-like"/>
    <property type="match status" value="1"/>
</dbReference>